<dbReference type="SUPFAM" id="SSF52129">
    <property type="entry name" value="Caspase-like"/>
    <property type="match status" value="1"/>
</dbReference>
<evidence type="ECO:0000313" key="10">
    <source>
        <dbReference type="Proteomes" id="UP000283509"/>
    </source>
</evidence>
<dbReference type="Pfam" id="PF00656">
    <property type="entry name" value="Peptidase_C14"/>
    <property type="match status" value="1"/>
</dbReference>
<comment type="caution">
    <text evidence="9">The sequence shown here is derived from an EMBL/GenBank/DDBJ whole genome shotgun (WGS) entry which is preliminary data.</text>
</comment>
<evidence type="ECO:0000256" key="2">
    <source>
        <dbReference type="ARBA" id="ARBA00022670"/>
    </source>
</evidence>
<dbReference type="SMART" id="SM00115">
    <property type="entry name" value="CASc"/>
    <property type="match status" value="1"/>
</dbReference>
<keyword evidence="2" id="KW-0645">Protease</keyword>
<evidence type="ECO:0000256" key="5">
    <source>
        <dbReference type="RuleBase" id="RU003971"/>
    </source>
</evidence>
<dbReference type="AlphaFoldDB" id="A0A3R7MIX0"/>
<proteinExistence type="inferred from homology"/>
<evidence type="ECO:0000256" key="1">
    <source>
        <dbReference type="ARBA" id="ARBA00010134"/>
    </source>
</evidence>
<evidence type="ECO:0000313" key="9">
    <source>
        <dbReference type="EMBL" id="ROT82910.1"/>
    </source>
</evidence>
<keyword evidence="10" id="KW-1185">Reference proteome</keyword>
<keyword evidence="4" id="KW-0378">Hydrolase</keyword>
<protein>
    <submittedName>
        <fullName evidence="9">Uncharacterized protein</fullName>
    </submittedName>
</protein>
<dbReference type="PROSITE" id="PS50208">
    <property type="entry name" value="CASPASE_P20"/>
    <property type="match status" value="1"/>
</dbReference>
<feature type="compositionally biased region" description="Acidic residues" evidence="6">
    <location>
        <begin position="297"/>
        <end position="325"/>
    </location>
</feature>
<keyword evidence="3" id="KW-0053">Apoptosis</keyword>
<feature type="compositionally biased region" description="Basic and acidic residues" evidence="6">
    <location>
        <begin position="394"/>
        <end position="406"/>
    </location>
</feature>
<feature type="region of interest" description="Disordered" evidence="6">
    <location>
        <begin position="393"/>
        <end position="416"/>
    </location>
</feature>
<sequence length="641" mass="73984">MTSRTSDKQQVLQDGTFSLQPNGKYLCVCGTQLLKASIKRHLASIKHLEKVSGQVVRGSSRTGKDSNTRHLENTRNMAHSVINSKNEVAQALQPNGKYLCVCGTQLLKASIKRHLASDKHKRMTAPHMRSRTGREQSTGSEGRLTSNEEKGAVRKSQKQANFRLGFAPRTNGTTATVREGERRRREHQKYDDNKPSLERKTRESTEESDSDSTDDSEEEESLGEEEEEESLGEEEEEEEESLGEEEEEEESLGEEEEEEESLGEEEEEESLGEEEEEENQEEKEEERGQKYENNEQNQEEEEQSQEEEEENQEEKEEEQSQEEKEEERGQEYEKNEQSQEESEEEFHLQQPWTEHSKREEGELSEEELNLTQLYEQEDTEEEEAFGLRQLYDSELSKGESQSKEEDNTSTESYRMASHPRGNVYVFNYKFTGKHNQRDGADYDSESIQKTFTDMGYRVFVKEDLSRRATLMELKLIRDGESIRNVDSLVMFFLSHGKGVRDFLTEDGQSLCLSRIHRMFTDGQCPALRGKPKIFFANFCRRGAFETCPAFEVSDSPRDMVTVHAAGEGSGALRNASFGTYFIRNLCQVLQEHAGGKSLREIYLELDRSAAERGGTQPMWEDYVFRNFYFSPTKRRDEEIEI</sequence>
<dbReference type="Proteomes" id="UP000283509">
    <property type="component" value="Unassembled WGS sequence"/>
</dbReference>
<feature type="compositionally biased region" description="Polar residues" evidence="6">
    <location>
        <begin position="135"/>
        <end position="145"/>
    </location>
</feature>
<evidence type="ECO:0000256" key="6">
    <source>
        <dbReference type="SAM" id="MobiDB-lite"/>
    </source>
</evidence>
<dbReference type="InterPro" id="IPR011600">
    <property type="entry name" value="Pept_C14_caspase"/>
</dbReference>
<evidence type="ECO:0000259" key="7">
    <source>
        <dbReference type="PROSITE" id="PS50207"/>
    </source>
</evidence>
<accession>A0A3R7MIX0</accession>
<dbReference type="GO" id="GO:0006915">
    <property type="term" value="P:apoptotic process"/>
    <property type="evidence" value="ECO:0007669"/>
    <property type="project" value="UniProtKB-KW"/>
</dbReference>
<name>A0A3R7MIX0_PENVA</name>
<dbReference type="OrthoDB" id="6352523at2759"/>
<organism evidence="9 10">
    <name type="scientific">Penaeus vannamei</name>
    <name type="common">Whiteleg shrimp</name>
    <name type="synonym">Litopenaeus vannamei</name>
    <dbReference type="NCBI Taxonomy" id="6689"/>
    <lineage>
        <taxon>Eukaryota</taxon>
        <taxon>Metazoa</taxon>
        <taxon>Ecdysozoa</taxon>
        <taxon>Arthropoda</taxon>
        <taxon>Crustacea</taxon>
        <taxon>Multicrustacea</taxon>
        <taxon>Malacostraca</taxon>
        <taxon>Eumalacostraca</taxon>
        <taxon>Eucarida</taxon>
        <taxon>Decapoda</taxon>
        <taxon>Dendrobranchiata</taxon>
        <taxon>Penaeoidea</taxon>
        <taxon>Penaeidae</taxon>
        <taxon>Penaeus</taxon>
    </lineage>
</organism>
<dbReference type="PROSITE" id="PS50207">
    <property type="entry name" value="CASPASE_P10"/>
    <property type="match status" value="1"/>
</dbReference>
<reference evidence="9 10" key="1">
    <citation type="submission" date="2018-04" db="EMBL/GenBank/DDBJ databases">
        <authorList>
            <person name="Zhang X."/>
            <person name="Yuan J."/>
            <person name="Li F."/>
            <person name="Xiang J."/>
        </authorList>
    </citation>
    <scope>NUCLEOTIDE SEQUENCE [LARGE SCALE GENOMIC DNA]</scope>
    <source>
        <tissue evidence="9">Muscle</tissue>
    </source>
</reference>
<dbReference type="InterPro" id="IPR015917">
    <property type="entry name" value="Pept_C14A"/>
</dbReference>
<gene>
    <name evidence="9" type="ORF">C7M84_023895</name>
</gene>
<dbReference type="PANTHER" id="PTHR47901">
    <property type="entry name" value="CASPASE RECRUITMENT DOMAIN-CONTAINING PROTEIN 18"/>
    <property type="match status" value="1"/>
</dbReference>
<dbReference type="PRINTS" id="PR00376">
    <property type="entry name" value="IL1BCENZYME"/>
</dbReference>
<dbReference type="InterPro" id="IPR029030">
    <property type="entry name" value="Caspase-like_dom_sf"/>
</dbReference>
<dbReference type="Gene3D" id="3.40.50.1460">
    <property type="match status" value="1"/>
</dbReference>
<feature type="compositionally biased region" description="Basic residues" evidence="6">
    <location>
        <begin position="114"/>
        <end position="131"/>
    </location>
</feature>
<evidence type="ECO:0000259" key="8">
    <source>
        <dbReference type="PROSITE" id="PS50208"/>
    </source>
</evidence>
<reference evidence="9 10" key="2">
    <citation type="submission" date="2019-01" db="EMBL/GenBank/DDBJ databases">
        <title>The decoding of complex shrimp genome reveals the adaptation for benthos swimmer, frequently molting mechanism and breeding impact on genome.</title>
        <authorList>
            <person name="Sun Y."/>
            <person name="Gao Y."/>
            <person name="Yu Y."/>
        </authorList>
    </citation>
    <scope>NUCLEOTIDE SEQUENCE [LARGE SCALE GENOMIC DNA]</scope>
    <source>
        <tissue evidence="9">Muscle</tissue>
    </source>
</reference>
<dbReference type="GO" id="GO:0004197">
    <property type="term" value="F:cysteine-type endopeptidase activity"/>
    <property type="evidence" value="ECO:0007669"/>
    <property type="project" value="InterPro"/>
</dbReference>
<feature type="compositionally biased region" description="Basic and acidic residues" evidence="6">
    <location>
        <begin position="326"/>
        <end position="337"/>
    </location>
</feature>
<dbReference type="STRING" id="6689.A0A3R7MIX0"/>
<comment type="similarity">
    <text evidence="1 5">Belongs to the peptidase C14A family.</text>
</comment>
<feature type="domain" description="Caspase family p10" evidence="7">
    <location>
        <begin position="558"/>
        <end position="631"/>
    </location>
</feature>
<dbReference type="EMBL" id="QCYY01000759">
    <property type="protein sequence ID" value="ROT82910.1"/>
    <property type="molecule type" value="Genomic_DNA"/>
</dbReference>
<dbReference type="InterPro" id="IPR002138">
    <property type="entry name" value="Pept_C14_p10"/>
</dbReference>
<feature type="compositionally biased region" description="Basic and acidic residues" evidence="6">
    <location>
        <begin position="178"/>
        <end position="205"/>
    </location>
</feature>
<evidence type="ECO:0000256" key="4">
    <source>
        <dbReference type="ARBA" id="ARBA00022801"/>
    </source>
</evidence>
<feature type="compositionally biased region" description="Acidic residues" evidence="6">
    <location>
        <begin position="206"/>
        <end position="284"/>
    </location>
</feature>
<dbReference type="PANTHER" id="PTHR47901:SF8">
    <property type="entry name" value="CASPASE-3"/>
    <property type="match status" value="1"/>
</dbReference>
<feature type="domain" description="Caspase family p20" evidence="8">
    <location>
        <begin position="423"/>
        <end position="540"/>
    </location>
</feature>
<feature type="region of interest" description="Disordered" evidence="6">
    <location>
        <begin position="114"/>
        <end position="367"/>
    </location>
</feature>
<dbReference type="GO" id="GO:0006508">
    <property type="term" value="P:proteolysis"/>
    <property type="evidence" value="ECO:0007669"/>
    <property type="project" value="UniProtKB-KW"/>
</dbReference>
<dbReference type="InterPro" id="IPR002398">
    <property type="entry name" value="Pept_C14"/>
</dbReference>
<dbReference type="InterPro" id="IPR001309">
    <property type="entry name" value="Pept_C14_p20"/>
</dbReference>
<evidence type="ECO:0000256" key="3">
    <source>
        <dbReference type="ARBA" id="ARBA00022703"/>
    </source>
</evidence>